<dbReference type="EMBL" id="CAJHIP010000004">
    <property type="protein sequence ID" value="CAD6491608.1"/>
    <property type="molecule type" value="Genomic_DNA"/>
</dbReference>
<gene>
    <name evidence="4" type="primary">relE3</name>
    <name evidence="4" type="ORF">FFODKBPE_00160</name>
    <name evidence="2" type="ORF">KFBDDELM_00059</name>
    <name evidence="3" type="ORF">LAKADJCE_00050</name>
</gene>
<comment type="caution">
    <text evidence="4">The sequence shown here is derived from an EMBL/GenBank/DDBJ whole genome shotgun (WGS) entry which is preliminary data.</text>
</comment>
<proteinExistence type="predicted"/>
<dbReference type="Gene3D" id="3.30.2310.20">
    <property type="entry name" value="RelE-like"/>
    <property type="match status" value="1"/>
</dbReference>
<dbReference type="Proteomes" id="UP000606624">
    <property type="component" value="Unassembled WGS sequence"/>
</dbReference>
<evidence type="ECO:0000313" key="4">
    <source>
        <dbReference type="EMBL" id="CAD6491608.1"/>
    </source>
</evidence>
<dbReference type="EMBL" id="CAJHIR010000002">
    <property type="protein sequence ID" value="CAD6491051.1"/>
    <property type="molecule type" value="Genomic_DNA"/>
</dbReference>
<keyword evidence="1" id="KW-1277">Toxin-antitoxin system</keyword>
<dbReference type="SUPFAM" id="SSF143011">
    <property type="entry name" value="RelE-like"/>
    <property type="match status" value="1"/>
</dbReference>
<evidence type="ECO:0000313" key="5">
    <source>
        <dbReference type="Proteomes" id="UP000603056"/>
    </source>
</evidence>
<dbReference type="PANTHER" id="PTHR38813">
    <property type="match status" value="1"/>
</dbReference>
<evidence type="ECO:0000256" key="1">
    <source>
        <dbReference type="ARBA" id="ARBA00022649"/>
    </source>
</evidence>
<dbReference type="PANTHER" id="PTHR38813:SF1">
    <property type="entry name" value="TOXIN RELE1-RELATED"/>
    <property type="match status" value="1"/>
</dbReference>
<organism evidence="4 5">
    <name type="scientific">Candidatus Argoarchaeum ethanivorans</name>
    <dbReference type="NCBI Taxonomy" id="2608793"/>
    <lineage>
        <taxon>Archaea</taxon>
        <taxon>Methanobacteriati</taxon>
        <taxon>Methanobacteriota</taxon>
        <taxon>Stenosarchaea group</taxon>
        <taxon>Methanomicrobia</taxon>
        <taxon>Methanosarcinales</taxon>
        <taxon>Methanosarcinales incertae sedis</taxon>
        <taxon>GOM Arc I cluster</taxon>
        <taxon>Candidatus Argoarchaeum</taxon>
    </lineage>
</organism>
<evidence type="ECO:0000313" key="3">
    <source>
        <dbReference type="EMBL" id="CAD6491051.1"/>
    </source>
</evidence>
<evidence type="ECO:0000313" key="2">
    <source>
        <dbReference type="EMBL" id="CAD6490181.1"/>
    </source>
</evidence>
<dbReference type="Proteomes" id="UP000612009">
    <property type="component" value="Unassembled WGS sequence"/>
</dbReference>
<dbReference type="InterPro" id="IPR007712">
    <property type="entry name" value="RelE/ParE_toxin"/>
</dbReference>
<keyword evidence="4" id="KW-0378">Hydrolase</keyword>
<dbReference type="AlphaFoldDB" id="A0A811T6W3"/>
<dbReference type="InterPro" id="IPR052747">
    <property type="entry name" value="TA_system_RelE_toxin"/>
</dbReference>
<reference evidence="4" key="1">
    <citation type="submission" date="2020-10" db="EMBL/GenBank/DDBJ databases">
        <authorList>
            <person name="Hahn C.J."/>
            <person name="Laso-Perez R."/>
            <person name="Vulcano F."/>
            <person name="Vaziourakis K.-M."/>
            <person name="Stokke R."/>
            <person name="Steen I.H."/>
            <person name="Teske A."/>
            <person name="Boetius A."/>
            <person name="Liebeke M."/>
            <person name="Amann R."/>
            <person name="Knittel K."/>
        </authorList>
    </citation>
    <scope>NUCLEOTIDE SEQUENCE</scope>
    <source>
        <strain evidence="2">Gfbio:e3339647-f889-4370-9287-4fb5cb688e4c:AG392E03_GoMArc1</strain>
        <strain evidence="3">Gfbio:e3339647-f889-4370-9287-4fb5cb688e4c:AG392J18_GoMArc1</strain>
        <strain evidence="4">Gfbio:e3339647-f889-4370-9287-4fb5cb688e4c:AG394J04_GoMArc1</strain>
    </source>
</reference>
<name>A0A811T6W3_9EURY</name>
<dbReference type="Proteomes" id="UP000603056">
    <property type="component" value="Unassembled WGS sequence"/>
</dbReference>
<dbReference type="EMBL" id="CAJHIN010000001">
    <property type="protein sequence ID" value="CAD6490181.1"/>
    <property type="molecule type" value="Genomic_DNA"/>
</dbReference>
<dbReference type="InterPro" id="IPR035093">
    <property type="entry name" value="RelE/ParE_toxin_dom_sf"/>
</dbReference>
<sequence length="90" mass="11018">MITCSYKKTFLKDLVNLPSVYRERIEKLVFEEIPEFDNIFGTLDIKKMRGYRDYYRIRVGKYRIGCKVESENRIIFYRVKSRDDIYKVFP</sequence>
<dbReference type="EC" id="3.1.-.-" evidence="4"/>
<dbReference type="Pfam" id="PF05016">
    <property type="entry name" value="ParE_toxin"/>
    <property type="match status" value="1"/>
</dbReference>
<dbReference type="GO" id="GO:0016787">
    <property type="term" value="F:hydrolase activity"/>
    <property type="evidence" value="ECO:0007669"/>
    <property type="project" value="UniProtKB-KW"/>
</dbReference>
<protein>
    <submittedName>
        <fullName evidence="4">Toxin RelE3</fullName>
        <ecNumber evidence="4">3.1.-.-</ecNumber>
    </submittedName>
</protein>
<accession>A0A811T6W3</accession>